<protein>
    <submittedName>
        <fullName evidence="3">Plastocyanin</fullName>
    </submittedName>
</protein>
<dbReference type="RefSeq" id="WP_221490016.1">
    <property type="nucleotide sequence ID" value="NZ_BAAAUI010000036.1"/>
</dbReference>
<evidence type="ECO:0000259" key="2">
    <source>
        <dbReference type="Pfam" id="PF01833"/>
    </source>
</evidence>
<dbReference type="Proteomes" id="UP000533598">
    <property type="component" value="Unassembled WGS sequence"/>
</dbReference>
<accession>A0A7W7FTT1</accession>
<dbReference type="Gene3D" id="2.60.120.380">
    <property type="match status" value="2"/>
</dbReference>
<evidence type="ECO:0000256" key="1">
    <source>
        <dbReference type="SAM" id="SignalP"/>
    </source>
</evidence>
<keyword evidence="1" id="KW-0732">Signal</keyword>
<reference evidence="3 4" key="1">
    <citation type="submission" date="2020-08" db="EMBL/GenBank/DDBJ databases">
        <title>Sequencing the genomes of 1000 actinobacteria strains.</title>
        <authorList>
            <person name="Klenk H.-P."/>
        </authorList>
    </citation>
    <scope>NUCLEOTIDE SEQUENCE [LARGE SCALE GENOMIC DNA]</scope>
    <source>
        <strain evidence="3 4">DSM 44230</strain>
    </source>
</reference>
<gene>
    <name evidence="3" type="ORF">HNR67_004634</name>
</gene>
<feature type="domain" description="IPT/TIG" evidence="2">
    <location>
        <begin position="40"/>
        <end position="117"/>
    </location>
</feature>
<proteinExistence type="predicted"/>
<feature type="signal peptide" evidence="1">
    <location>
        <begin position="1"/>
        <end position="36"/>
    </location>
</feature>
<sequence length="767" mass="78758">MRENEGNSVRNRLTGVVSLAAAFTVIASLAPGVALAAAAPAVTGFSPIGGDAGASFTISGSGFGTDTAAAKVSINGVTATVTAAADNSLTALVPAGTGAGKVQVSTPDGSASSAEDFVIAPERYKFADIAYTSGILPDSKGQLVDINAAKKIGLIRFSGTAGQRVSFGFDKSTLNSRFDVKPYLPNGKQLLVDGFRVEKNFAKEGGQYLLPPLPVTGTYSLVIDPTTDTGVGKINVIQPNIKDGGVLSPTGAATSIAFHDPWYQVALTINAEAGQVYSLTPTDWNFPASAQVMATIFGPDDRQLFSSTPFSARPSALSFEAKVAGRYQVFLVSDSLTVGSQPGSLVITLSQSVDAGRVDVGGAPKQLNVARLGQAQKLVFAGKTGQKLGFGITDVAQGAAIPSLSVVAPNGKSWQLTPGADAEMPEALPVDGDYTLWFNPVPNTGTYTLWGSEDVNGGLLPLDGEPAEISVDRPGQNVRFTINATAGQKAGLGMLHPWGTGLIAVLRDPTGKKLVDIGARNNVDFTFPTTGTYEFLADLGAVSGVGTFVLSSDLNKGEFSDTVVLPVQRAGQNARATFQGTAGQRISLGFSDTTLNGQYRVKLFQPNGTEIGGGFGSVYAGRDDKDIVLPVAGTYEIQLDPTDENTGTGEIKVTLSTAVNGGTLTVGGAAVPLVLPRVGQDGTLTFAGTAGQKLALTFAGNNFQPSKNFRVSVLGPDGKPLTGLDGKLKTDTANLAVPALPSAGNYTVVIDGDRAATGGITVGLIAG</sequence>
<dbReference type="SUPFAM" id="SSF81296">
    <property type="entry name" value="E set domains"/>
    <property type="match status" value="1"/>
</dbReference>
<evidence type="ECO:0000313" key="4">
    <source>
        <dbReference type="Proteomes" id="UP000533598"/>
    </source>
</evidence>
<dbReference type="InterPro" id="IPR013783">
    <property type="entry name" value="Ig-like_fold"/>
</dbReference>
<organism evidence="3 4">
    <name type="scientific">Crossiella cryophila</name>
    <dbReference type="NCBI Taxonomy" id="43355"/>
    <lineage>
        <taxon>Bacteria</taxon>
        <taxon>Bacillati</taxon>
        <taxon>Actinomycetota</taxon>
        <taxon>Actinomycetes</taxon>
        <taxon>Pseudonocardiales</taxon>
        <taxon>Pseudonocardiaceae</taxon>
        <taxon>Crossiella</taxon>
    </lineage>
</organism>
<dbReference type="Pfam" id="PF01833">
    <property type="entry name" value="TIG"/>
    <property type="match status" value="1"/>
</dbReference>
<dbReference type="AlphaFoldDB" id="A0A7W7FTT1"/>
<dbReference type="GO" id="GO:0005975">
    <property type="term" value="P:carbohydrate metabolic process"/>
    <property type="evidence" value="ECO:0007669"/>
    <property type="project" value="UniProtKB-ARBA"/>
</dbReference>
<keyword evidence="4" id="KW-1185">Reference proteome</keyword>
<name>A0A7W7FTT1_9PSEU</name>
<dbReference type="EMBL" id="JACHMH010000001">
    <property type="protein sequence ID" value="MBB4678516.1"/>
    <property type="molecule type" value="Genomic_DNA"/>
</dbReference>
<evidence type="ECO:0000313" key="3">
    <source>
        <dbReference type="EMBL" id="MBB4678516.1"/>
    </source>
</evidence>
<dbReference type="Gene3D" id="2.60.40.10">
    <property type="entry name" value="Immunoglobulins"/>
    <property type="match status" value="1"/>
</dbReference>
<dbReference type="InterPro" id="IPR002909">
    <property type="entry name" value="IPT_dom"/>
</dbReference>
<dbReference type="InterPro" id="IPR014756">
    <property type="entry name" value="Ig_E-set"/>
</dbReference>
<feature type="chain" id="PRO_5030590156" evidence="1">
    <location>
        <begin position="37"/>
        <end position="767"/>
    </location>
</feature>
<comment type="caution">
    <text evidence="3">The sequence shown here is derived from an EMBL/GenBank/DDBJ whole genome shotgun (WGS) entry which is preliminary data.</text>
</comment>